<comment type="subcellular location">
    <subcellularLocation>
        <location evidence="1">Bacterial flagellum</location>
    </subcellularLocation>
    <subcellularLocation>
        <location evidence="2">Secreted</location>
    </subcellularLocation>
</comment>
<dbReference type="EMBL" id="JAAGWY010000001">
    <property type="protein sequence ID" value="NEN05204.1"/>
    <property type="molecule type" value="Genomic_DNA"/>
</dbReference>
<dbReference type="InterPro" id="IPR002371">
    <property type="entry name" value="FlgK"/>
</dbReference>
<dbReference type="Pfam" id="PF06429">
    <property type="entry name" value="Flg_bbr_C"/>
    <property type="match status" value="1"/>
</dbReference>
<evidence type="ECO:0000256" key="6">
    <source>
        <dbReference type="ARBA" id="ARBA00023143"/>
    </source>
</evidence>
<evidence type="ECO:0000256" key="3">
    <source>
        <dbReference type="ARBA" id="ARBA00009677"/>
    </source>
</evidence>
<dbReference type="PANTHER" id="PTHR30033">
    <property type="entry name" value="FLAGELLAR HOOK-ASSOCIATED PROTEIN 1"/>
    <property type="match status" value="1"/>
</dbReference>
<comment type="similarity">
    <text evidence="3">Belongs to the flagella basal body rod proteins family.</text>
</comment>
<evidence type="ECO:0000259" key="8">
    <source>
        <dbReference type="Pfam" id="PF06429"/>
    </source>
</evidence>
<name>A0A6L9XVZ5_9MICO</name>
<keyword evidence="10" id="KW-0282">Flagellum</keyword>
<evidence type="ECO:0000256" key="1">
    <source>
        <dbReference type="ARBA" id="ARBA00004365"/>
    </source>
</evidence>
<feature type="domain" description="Flagellar hook-associated protein FlgK helical" evidence="9">
    <location>
        <begin position="100"/>
        <end position="341"/>
    </location>
</feature>
<keyword evidence="11" id="KW-1185">Reference proteome</keyword>
<dbReference type="InterPro" id="IPR053927">
    <property type="entry name" value="FlgK_helical"/>
</dbReference>
<feature type="domain" description="Flagellar basal body rod protein N-terminal" evidence="7">
    <location>
        <begin position="9"/>
        <end position="37"/>
    </location>
</feature>
<evidence type="ECO:0000259" key="9">
    <source>
        <dbReference type="Pfam" id="PF22638"/>
    </source>
</evidence>
<dbReference type="SUPFAM" id="SSF64518">
    <property type="entry name" value="Phase 1 flagellin"/>
    <property type="match status" value="1"/>
</dbReference>
<evidence type="ECO:0000256" key="2">
    <source>
        <dbReference type="ARBA" id="ARBA00004613"/>
    </source>
</evidence>
<proteinExistence type="inferred from homology"/>
<organism evidence="10 11">
    <name type="scientific">Leifsonia tongyongensis</name>
    <dbReference type="NCBI Taxonomy" id="1268043"/>
    <lineage>
        <taxon>Bacteria</taxon>
        <taxon>Bacillati</taxon>
        <taxon>Actinomycetota</taxon>
        <taxon>Actinomycetes</taxon>
        <taxon>Micrococcales</taxon>
        <taxon>Microbacteriaceae</taxon>
        <taxon>Leifsonia</taxon>
    </lineage>
</organism>
<dbReference type="GO" id="GO:0044780">
    <property type="term" value="P:bacterial-type flagellum assembly"/>
    <property type="evidence" value="ECO:0007669"/>
    <property type="project" value="InterPro"/>
</dbReference>
<dbReference type="AlphaFoldDB" id="A0A6L9XVZ5"/>
<dbReference type="GO" id="GO:0005576">
    <property type="term" value="C:extracellular region"/>
    <property type="evidence" value="ECO:0007669"/>
    <property type="project" value="UniProtKB-SubCell"/>
</dbReference>
<reference evidence="10 11" key="1">
    <citation type="journal article" date="2014" name="J. Microbiol.">
        <title>Diaminobutyricibacter tongyongensis gen. nov., sp. nov. and Homoserinibacter gongjuensis gen. nov., sp. nov. belong to the family Microbacteriaceae.</title>
        <authorList>
            <person name="Kim S.J."/>
            <person name="Ahn J.H."/>
            <person name="Weon H.Y."/>
            <person name="Hamada M."/>
            <person name="Suzuki K."/>
            <person name="Kwon S.W."/>
        </authorList>
    </citation>
    <scope>NUCLEOTIDE SEQUENCE [LARGE SCALE GENOMIC DNA]</scope>
    <source>
        <strain evidence="10 11">NBRC 108724</strain>
    </source>
</reference>
<keyword evidence="10" id="KW-0969">Cilium</keyword>
<evidence type="ECO:0000259" key="7">
    <source>
        <dbReference type="Pfam" id="PF00460"/>
    </source>
</evidence>
<evidence type="ECO:0000313" key="11">
    <source>
        <dbReference type="Proteomes" id="UP000474967"/>
    </source>
</evidence>
<evidence type="ECO:0000313" key="10">
    <source>
        <dbReference type="EMBL" id="NEN05204.1"/>
    </source>
</evidence>
<evidence type="ECO:0000256" key="5">
    <source>
        <dbReference type="ARBA" id="ARBA00022525"/>
    </source>
</evidence>
<keyword evidence="10" id="KW-0966">Cell projection</keyword>
<dbReference type="Proteomes" id="UP000474967">
    <property type="component" value="Unassembled WGS sequence"/>
</dbReference>
<dbReference type="GO" id="GO:0009424">
    <property type="term" value="C:bacterial-type flagellum hook"/>
    <property type="evidence" value="ECO:0007669"/>
    <property type="project" value="InterPro"/>
</dbReference>
<protein>
    <recommendedName>
        <fullName evidence="4">Flagellar hook-associated protein 1</fullName>
    </recommendedName>
</protein>
<dbReference type="RefSeq" id="WP_163288390.1">
    <property type="nucleotide sequence ID" value="NZ_JAAGWY010000001.1"/>
</dbReference>
<comment type="caution">
    <text evidence="10">The sequence shown here is derived from an EMBL/GenBank/DDBJ whole genome shotgun (WGS) entry which is preliminary data.</text>
</comment>
<dbReference type="NCBIfam" id="TIGR02492">
    <property type="entry name" value="flgK_ends"/>
    <property type="match status" value="1"/>
</dbReference>
<dbReference type="InterPro" id="IPR001444">
    <property type="entry name" value="Flag_bb_rod_N"/>
</dbReference>
<keyword evidence="6" id="KW-0975">Bacterial flagellum</keyword>
<sequence length="476" mass="47297">MSTFGGLGIAYSGLQAARAALDVTGQNITNAGTSGYTRQNLTTIAAGAPAHATLFTVPATSGGQGVTITGVGRIGDLFLDGAVRNAASQSGYAGVQAGALTSLEQSFNEPGDNGISSQLHTFWASWQDLANRPGDPATGSVVIQNAGVLASTIATGYKAADAAWTNTRSQINGLATELNSTADQVAVLNRTIRSTVAAGGNANDLIDQRAQLTATIAQIAGGKVVDRGDGTVDVTVGGNLLVTGTDANHVQVTGATTLVGAAASPVQLEWAQRPGQSVGLDSGELAGGLALVASANATGTGGPLAETAASYNQLATSLATQVNAIHSAAATTDGRTGLDFFALAAGGPAALSLSVVPTSAADIAVGKPGAGALDGSAADALSQIGTAAGSPDSIWMNVVTTIGAQAKTAIQQSTLADGALKTATSNQASVESVDLDEENMNMLSQQKSYQAAARVMTAVDDMLDTLINKTGLVGRS</sequence>
<dbReference type="GO" id="GO:0005198">
    <property type="term" value="F:structural molecule activity"/>
    <property type="evidence" value="ECO:0007669"/>
    <property type="project" value="InterPro"/>
</dbReference>
<gene>
    <name evidence="10" type="primary">flgK</name>
    <name evidence="10" type="ORF">G3T36_04900</name>
</gene>
<accession>A0A6L9XVZ5</accession>
<dbReference type="Pfam" id="PF22638">
    <property type="entry name" value="FlgK_D1"/>
    <property type="match status" value="1"/>
</dbReference>
<keyword evidence="5" id="KW-0964">Secreted</keyword>
<feature type="domain" description="Flagellar basal-body/hook protein C-terminal" evidence="8">
    <location>
        <begin position="433"/>
        <end position="468"/>
    </location>
</feature>
<dbReference type="Pfam" id="PF00460">
    <property type="entry name" value="Flg_bb_rod"/>
    <property type="match status" value="1"/>
</dbReference>
<evidence type="ECO:0000256" key="4">
    <source>
        <dbReference type="ARBA" id="ARBA00016244"/>
    </source>
</evidence>
<dbReference type="InterPro" id="IPR010930">
    <property type="entry name" value="Flg_bb/hook_C_dom"/>
</dbReference>
<dbReference type="PANTHER" id="PTHR30033:SF1">
    <property type="entry name" value="FLAGELLAR HOOK-ASSOCIATED PROTEIN 1"/>
    <property type="match status" value="1"/>
</dbReference>